<dbReference type="InterPro" id="IPR003887">
    <property type="entry name" value="LEM_dom"/>
</dbReference>
<sequence length="675" mass="75796">MRPLTNDELRNELKANGIEPGPITPATREVYERKLQRIINDGKSGSKDKSVSRPSQAGRTEALKMEEIPVRPAPRISIGRTAVVNPSRFAPPASTYVSDYRDRSLNESQENPGHTPTPGLRSPLKTVNGDELYSSPPSGESDLHYRPKSSSLTYQQRGPYSSTPRQSLFRDDRNTPSQSSDRSFWASWLQRSNINSDVMSDEGNLTTDEIVYRVPPYPSRPRMDGETVDRSFSARILGHSIGNQVPNVILFCGIILIIVITSSYLLLKDKHSNVGRIADIQKIVCHPEENSLGTEVSEYQCVSSQNLPTVLKIAHTLFDILSRFAGEHICGDSVESARMEVETAKRLVKNVVSSLSSGSVLVPQVDSLWDNVLILITAVGRKHLDVVAYDIDGQTPLSFHDVNELESLRPYIPGKCRIRLLFASILHFLQNLLWLIIILTAVGVFCYVVYRAKQSQLNRAKCRTKRVQEIVREVSCILQQQMERSQANRSESPHVPVTLLKDTLRQMNPDLEELWSEVEQYVHLVERNIAVGDWRGLGETWQWHAGSGWQGSAVSDNSQRLPFKVPPTQCLKIRNMFKADSPDINPLRLKRELLHRIDGCGDILHIGFDSVEGQGLVYIKCASPAVAGRVFETINANYFDGHMLTVKFLRPAKYHLRFPDASNVYVPLNAADLEL</sequence>
<keyword evidence="2" id="KW-0597">Phosphoprotein</keyword>
<dbReference type="GO" id="GO:0031490">
    <property type="term" value="F:chromatin DNA binding"/>
    <property type="evidence" value="ECO:0007669"/>
    <property type="project" value="TreeGrafter"/>
</dbReference>
<dbReference type="InterPro" id="IPR011015">
    <property type="entry name" value="LEM/LEM-like_dom_sf"/>
</dbReference>
<feature type="region of interest" description="Disordered" evidence="7">
    <location>
        <begin position="104"/>
        <end position="181"/>
    </location>
</feature>
<reference evidence="11 13" key="3">
    <citation type="submission" date="2019-07" db="EMBL/GenBank/DDBJ databases">
        <authorList>
            <person name="Jastrzebski P J."/>
            <person name="Paukszto L."/>
            <person name="Jastrzebski P J."/>
        </authorList>
    </citation>
    <scope>NUCLEOTIDE SEQUENCE [LARGE SCALE GENOMIC DNA]</scope>
    <source>
        <strain evidence="11 13">WMS-il1</strain>
    </source>
</reference>
<dbReference type="EMBL" id="UYSG01000589">
    <property type="protein sequence ID" value="VDL19885.1"/>
    <property type="molecule type" value="Genomic_DNA"/>
</dbReference>
<reference evidence="14" key="1">
    <citation type="submission" date="2017-02" db="UniProtKB">
        <authorList>
            <consortium name="WormBaseParasite"/>
        </authorList>
    </citation>
    <scope>IDENTIFICATION</scope>
</reference>
<evidence type="ECO:0000313" key="12">
    <source>
        <dbReference type="Proteomes" id="UP000274504"/>
    </source>
</evidence>
<dbReference type="GO" id="GO:0030514">
    <property type="term" value="P:negative regulation of BMP signaling pathway"/>
    <property type="evidence" value="ECO:0007669"/>
    <property type="project" value="TreeGrafter"/>
</dbReference>
<dbReference type="InterPro" id="IPR041885">
    <property type="entry name" value="MAN1_winged_helix_dom"/>
</dbReference>
<gene>
    <name evidence="10" type="ORF">HDID_LOCUS2424</name>
    <name evidence="11" type="ORF">WMSIL1_LOCUS6693</name>
</gene>
<proteinExistence type="predicted"/>
<dbReference type="GO" id="GO:0005637">
    <property type="term" value="C:nuclear inner membrane"/>
    <property type="evidence" value="ECO:0007669"/>
    <property type="project" value="UniProtKB-SubCell"/>
</dbReference>
<dbReference type="Proteomes" id="UP000274504">
    <property type="component" value="Unassembled WGS sequence"/>
</dbReference>
<evidence type="ECO:0000256" key="6">
    <source>
        <dbReference type="ARBA" id="ARBA00023242"/>
    </source>
</evidence>
<dbReference type="Gene3D" id="3.30.70.330">
    <property type="match status" value="1"/>
</dbReference>
<evidence type="ECO:0000256" key="4">
    <source>
        <dbReference type="ARBA" id="ARBA00022989"/>
    </source>
</evidence>
<keyword evidence="3 8" id="KW-0812">Transmembrane</keyword>
<dbReference type="SUPFAM" id="SSF63451">
    <property type="entry name" value="LEM domain"/>
    <property type="match status" value="1"/>
</dbReference>
<evidence type="ECO:0000256" key="3">
    <source>
        <dbReference type="ARBA" id="ARBA00022692"/>
    </source>
</evidence>
<dbReference type="InterPro" id="IPR052277">
    <property type="entry name" value="INM_ESCRT-Associated"/>
</dbReference>
<dbReference type="GO" id="GO:0006998">
    <property type="term" value="P:nuclear envelope organization"/>
    <property type="evidence" value="ECO:0007669"/>
    <property type="project" value="TreeGrafter"/>
</dbReference>
<dbReference type="WBParaSite" id="HDID_0000242301-mRNA-1">
    <property type="protein sequence ID" value="HDID_0000242301-mRNA-1"/>
    <property type="gene ID" value="HDID_0000242301"/>
</dbReference>
<organism evidence="14">
    <name type="scientific">Hymenolepis diminuta</name>
    <name type="common">Rat tapeworm</name>
    <dbReference type="NCBI Taxonomy" id="6216"/>
    <lineage>
        <taxon>Eukaryota</taxon>
        <taxon>Metazoa</taxon>
        <taxon>Spiralia</taxon>
        <taxon>Lophotrochozoa</taxon>
        <taxon>Platyhelminthes</taxon>
        <taxon>Cestoda</taxon>
        <taxon>Eucestoda</taxon>
        <taxon>Cyclophyllidea</taxon>
        <taxon>Hymenolepididae</taxon>
        <taxon>Hymenolepis</taxon>
    </lineage>
</organism>
<comment type="subcellular location">
    <subcellularLocation>
        <location evidence="1">Nucleus inner membrane</location>
        <topology evidence="1">Multi-pass membrane protein</topology>
    </subcellularLocation>
</comment>
<evidence type="ECO:0000256" key="8">
    <source>
        <dbReference type="SAM" id="Phobius"/>
    </source>
</evidence>
<dbReference type="Pfam" id="PF03020">
    <property type="entry name" value="LEM"/>
    <property type="match status" value="1"/>
</dbReference>
<dbReference type="CDD" id="cd12940">
    <property type="entry name" value="LEM_LAP2_LEMD1"/>
    <property type="match status" value="1"/>
</dbReference>
<dbReference type="Gene3D" id="1.10.720.40">
    <property type="match status" value="1"/>
</dbReference>
<keyword evidence="13" id="KW-1185">Reference proteome</keyword>
<feature type="compositionally biased region" description="Basic and acidic residues" evidence="7">
    <location>
        <begin position="1"/>
        <end position="13"/>
    </location>
</feature>
<keyword evidence="6" id="KW-0539">Nucleus</keyword>
<feature type="transmembrane region" description="Helical" evidence="8">
    <location>
        <begin position="248"/>
        <end position="267"/>
    </location>
</feature>
<protein>
    <submittedName>
        <fullName evidence="14">LEM domain-containing protein</fullName>
    </submittedName>
</protein>
<dbReference type="InterPro" id="IPR018996">
    <property type="entry name" value="Man1/Src1-like_C"/>
</dbReference>
<dbReference type="Gene3D" id="1.10.10.1180">
    <property type="entry name" value="MAN1, winged-helix domain"/>
    <property type="match status" value="1"/>
</dbReference>
<dbReference type="EMBL" id="CABIJS010000222">
    <property type="protein sequence ID" value="VUZ46791.1"/>
    <property type="molecule type" value="Genomic_DNA"/>
</dbReference>
<dbReference type="OrthoDB" id="6363067at2759"/>
<evidence type="ECO:0000256" key="2">
    <source>
        <dbReference type="ARBA" id="ARBA00022553"/>
    </source>
</evidence>
<evidence type="ECO:0000313" key="13">
    <source>
        <dbReference type="Proteomes" id="UP000321570"/>
    </source>
</evidence>
<evidence type="ECO:0000313" key="10">
    <source>
        <dbReference type="EMBL" id="VDL19885.1"/>
    </source>
</evidence>
<accession>A0A0R3SCT6</accession>
<dbReference type="Pfam" id="PF09402">
    <property type="entry name" value="MSC"/>
    <property type="match status" value="1"/>
</dbReference>
<reference evidence="10 12" key="2">
    <citation type="submission" date="2018-11" db="EMBL/GenBank/DDBJ databases">
        <authorList>
            <consortium name="Pathogen Informatics"/>
        </authorList>
    </citation>
    <scope>NUCLEOTIDE SEQUENCE [LARGE SCALE GENOMIC DNA]</scope>
</reference>
<dbReference type="AlphaFoldDB" id="A0A0R3SCT6"/>
<evidence type="ECO:0000313" key="14">
    <source>
        <dbReference type="WBParaSite" id="HDID_0000242301-mRNA-1"/>
    </source>
</evidence>
<evidence type="ECO:0000256" key="1">
    <source>
        <dbReference type="ARBA" id="ARBA00004473"/>
    </source>
</evidence>
<feature type="region of interest" description="Disordered" evidence="7">
    <location>
        <begin position="1"/>
        <end position="71"/>
    </location>
</feature>
<feature type="compositionally biased region" description="Polar residues" evidence="7">
    <location>
        <begin position="148"/>
        <end position="166"/>
    </location>
</feature>
<dbReference type="PANTHER" id="PTHR13428:SF12">
    <property type="entry name" value="INNER NUCLEAR MEMBRANE PROTEIN MAN1"/>
    <property type="match status" value="1"/>
</dbReference>
<dbReference type="PROSITE" id="PS50954">
    <property type="entry name" value="LEM"/>
    <property type="match status" value="1"/>
</dbReference>
<feature type="transmembrane region" description="Helical" evidence="8">
    <location>
        <begin position="420"/>
        <end position="450"/>
    </location>
</feature>
<feature type="domain" description="LEM" evidence="9">
    <location>
        <begin position="1"/>
        <end position="42"/>
    </location>
</feature>
<dbReference type="STRING" id="6216.A0A0R3SCT6"/>
<evidence type="ECO:0000256" key="5">
    <source>
        <dbReference type="ARBA" id="ARBA00023136"/>
    </source>
</evidence>
<dbReference type="Proteomes" id="UP000321570">
    <property type="component" value="Unassembled WGS sequence"/>
</dbReference>
<dbReference type="InterPro" id="IPR012677">
    <property type="entry name" value="Nucleotide-bd_a/b_plait_sf"/>
</dbReference>
<dbReference type="SMART" id="SM00540">
    <property type="entry name" value="LEM"/>
    <property type="match status" value="1"/>
</dbReference>
<evidence type="ECO:0000313" key="11">
    <source>
        <dbReference type="EMBL" id="VUZ46791.1"/>
    </source>
</evidence>
<evidence type="ECO:0000256" key="7">
    <source>
        <dbReference type="SAM" id="MobiDB-lite"/>
    </source>
</evidence>
<dbReference type="FunFam" id="1.10.720.40:FF:000001">
    <property type="entry name" value="LEM domain containing 2, isoform CRA_a"/>
    <property type="match status" value="1"/>
</dbReference>
<keyword evidence="5 8" id="KW-0472">Membrane</keyword>
<dbReference type="PANTHER" id="PTHR13428">
    <property type="entry name" value="INNER NUCLEAR MEMBRANE PROTEIN MAN1 LEM DOMAIN CONTAINING PROTEIN"/>
    <property type="match status" value="1"/>
</dbReference>
<keyword evidence="4 8" id="KW-1133">Transmembrane helix</keyword>
<evidence type="ECO:0000259" key="9">
    <source>
        <dbReference type="PROSITE" id="PS50954"/>
    </source>
</evidence>
<name>A0A0R3SCT6_HYMDI</name>